<sequence length="383" mass="41848">MAPAVKILVVDDIEQNLIALDALVARPDLILLKATSGAEALELLLEHDVALALVDVQMPGMDGFELAEFMRGSPRTRHVPIIFLTATDRSQQRTFRGYEAGAVDFLYKPFDPHILRSKLQTFVQLHAQKLQLAEQLEVQQQLLRTNELFVAVLGHDLRTPLAAVMTAAEVLSRIGGDERVLGAASRIRNSTRRMTRMVNQLLDLARVRAGQVGLQREMLDMGRVCRDIVDEISPPSAEQRVSVDTNGDTLGYWDVDRISQVLSNLIGNALQHGDPGQMVSVHIDGSQSETLRLSVQNAGIIPPEKIAKLFEPFQSGAPRPANSPGLGLGLYIANELVRVHGGSLSVCSGVARGTVFEMMLPRKDDVERSPVDLAPAAQSPALR</sequence>
<dbReference type="InterPro" id="IPR005467">
    <property type="entry name" value="His_kinase_dom"/>
</dbReference>
<evidence type="ECO:0000256" key="4">
    <source>
        <dbReference type="PROSITE-ProRule" id="PRU00169"/>
    </source>
</evidence>
<feature type="domain" description="Response regulatory" evidence="6">
    <location>
        <begin position="6"/>
        <end position="123"/>
    </location>
</feature>
<name>A0A5C0B4T6_9BURK</name>
<dbReference type="SMART" id="SM00387">
    <property type="entry name" value="HATPase_c"/>
    <property type="match status" value="1"/>
</dbReference>
<dbReference type="InterPro" id="IPR001789">
    <property type="entry name" value="Sig_transdc_resp-reg_receiver"/>
</dbReference>
<feature type="modified residue" description="4-aspartylphosphate" evidence="4">
    <location>
        <position position="55"/>
    </location>
</feature>
<dbReference type="Proteomes" id="UP000325161">
    <property type="component" value="Chromosome"/>
</dbReference>
<dbReference type="Pfam" id="PF00512">
    <property type="entry name" value="HisKA"/>
    <property type="match status" value="1"/>
</dbReference>
<dbReference type="SUPFAM" id="SSF47384">
    <property type="entry name" value="Homodimeric domain of signal transducing histidine kinase"/>
    <property type="match status" value="1"/>
</dbReference>
<dbReference type="Pfam" id="PF02518">
    <property type="entry name" value="HATPase_c"/>
    <property type="match status" value="1"/>
</dbReference>
<dbReference type="SMART" id="SM00448">
    <property type="entry name" value="REC"/>
    <property type="match status" value="1"/>
</dbReference>
<dbReference type="SMART" id="SM00388">
    <property type="entry name" value="HisKA"/>
    <property type="match status" value="1"/>
</dbReference>
<feature type="domain" description="Histidine kinase" evidence="5">
    <location>
        <begin position="152"/>
        <end position="364"/>
    </location>
</feature>
<dbReference type="CDD" id="cd00075">
    <property type="entry name" value="HATPase"/>
    <property type="match status" value="1"/>
</dbReference>
<dbReference type="RefSeq" id="WP_148817744.1">
    <property type="nucleotide sequence ID" value="NZ_CP043046.1"/>
</dbReference>
<dbReference type="InterPro" id="IPR004358">
    <property type="entry name" value="Sig_transdc_His_kin-like_C"/>
</dbReference>
<dbReference type="Gene3D" id="1.10.287.130">
    <property type="match status" value="1"/>
</dbReference>
<dbReference type="CDD" id="cd00082">
    <property type="entry name" value="HisKA"/>
    <property type="match status" value="1"/>
</dbReference>
<dbReference type="EMBL" id="CP043046">
    <property type="protein sequence ID" value="QEI08300.1"/>
    <property type="molecule type" value="Genomic_DNA"/>
</dbReference>
<dbReference type="PROSITE" id="PS50109">
    <property type="entry name" value="HIS_KIN"/>
    <property type="match status" value="1"/>
</dbReference>
<dbReference type="OrthoDB" id="9812260at2"/>
<evidence type="ECO:0000256" key="2">
    <source>
        <dbReference type="ARBA" id="ARBA00012438"/>
    </source>
</evidence>
<dbReference type="PROSITE" id="PS50110">
    <property type="entry name" value="RESPONSE_REGULATORY"/>
    <property type="match status" value="1"/>
</dbReference>
<evidence type="ECO:0000313" key="7">
    <source>
        <dbReference type="EMBL" id="QEI08300.1"/>
    </source>
</evidence>
<dbReference type="SUPFAM" id="SSF55874">
    <property type="entry name" value="ATPase domain of HSP90 chaperone/DNA topoisomerase II/histidine kinase"/>
    <property type="match status" value="1"/>
</dbReference>
<reference evidence="7 8" key="1">
    <citation type="submission" date="2019-08" db="EMBL/GenBank/DDBJ databases">
        <title>Amphibian skin-associated Pigmentiphaga: genome sequence and occurrence across geography and hosts.</title>
        <authorList>
            <person name="Bletz M.C."/>
            <person name="Bunk B."/>
            <person name="Sproeer C."/>
            <person name="Biwer P."/>
            <person name="Reiter S."/>
            <person name="Rabemananjara F.C.E."/>
            <person name="Schulz S."/>
            <person name="Overmann J."/>
            <person name="Vences M."/>
        </authorList>
    </citation>
    <scope>NUCLEOTIDE SEQUENCE [LARGE SCALE GENOMIC DNA]</scope>
    <source>
        <strain evidence="7 8">Mada1488</strain>
    </source>
</reference>
<dbReference type="PRINTS" id="PR00344">
    <property type="entry name" value="BCTRLSENSOR"/>
</dbReference>
<accession>A0A5C0B4T6</accession>
<dbReference type="Gene3D" id="3.40.50.2300">
    <property type="match status" value="1"/>
</dbReference>
<evidence type="ECO:0000256" key="1">
    <source>
        <dbReference type="ARBA" id="ARBA00000085"/>
    </source>
</evidence>
<gene>
    <name evidence="7" type="ORF">FXN63_22540</name>
</gene>
<dbReference type="InterPro" id="IPR036890">
    <property type="entry name" value="HATPase_C_sf"/>
</dbReference>
<dbReference type="InterPro" id="IPR036097">
    <property type="entry name" value="HisK_dim/P_sf"/>
</dbReference>
<comment type="catalytic activity">
    <reaction evidence="1">
        <text>ATP + protein L-histidine = ADP + protein N-phospho-L-histidine.</text>
        <dbReference type="EC" id="2.7.13.3"/>
    </reaction>
</comment>
<dbReference type="InterPro" id="IPR011006">
    <property type="entry name" value="CheY-like_superfamily"/>
</dbReference>
<dbReference type="InterPro" id="IPR003594">
    <property type="entry name" value="HATPase_dom"/>
</dbReference>
<dbReference type="PANTHER" id="PTHR43547">
    <property type="entry name" value="TWO-COMPONENT HISTIDINE KINASE"/>
    <property type="match status" value="1"/>
</dbReference>
<dbReference type="KEGG" id="pacr:FXN63_22540"/>
<dbReference type="AlphaFoldDB" id="A0A5C0B4T6"/>
<keyword evidence="3 4" id="KW-0597">Phosphoprotein</keyword>
<keyword evidence="8" id="KW-1185">Reference proteome</keyword>
<dbReference type="GO" id="GO:0000155">
    <property type="term" value="F:phosphorelay sensor kinase activity"/>
    <property type="evidence" value="ECO:0007669"/>
    <property type="project" value="InterPro"/>
</dbReference>
<dbReference type="Pfam" id="PF00072">
    <property type="entry name" value="Response_reg"/>
    <property type="match status" value="1"/>
</dbReference>
<dbReference type="PANTHER" id="PTHR43547:SF2">
    <property type="entry name" value="HYBRID SIGNAL TRANSDUCTION HISTIDINE KINASE C"/>
    <property type="match status" value="1"/>
</dbReference>
<dbReference type="Gene3D" id="3.30.565.10">
    <property type="entry name" value="Histidine kinase-like ATPase, C-terminal domain"/>
    <property type="match status" value="1"/>
</dbReference>
<evidence type="ECO:0000256" key="3">
    <source>
        <dbReference type="ARBA" id="ARBA00022553"/>
    </source>
</evidence>
<evidence type="ECO:0000259" key="5">
    <source>
        <dbReference type="PROSITE" id="PS50109"/>
    </source>
</evidence>
<organism evidence="7 8">
    <name type="scientific">Pigmentiphaga aceris</name>
    <dbReference type="NCBI Taxonomy" id="1940612"/>
    <lineage>
        <taxon>Bacteria</taxon>
        <taxon>Pseudomonadati</taxon>
        <taxon>Pseudomonadota</taxon>
        <taxon>Betaproteobacteria</taxon>
        <taxon>Burkholderiales</taxon>
        <taxon>Alcaligenaceae</taxon>
        <taxon>Pigmentiphaga</taxon>
    </lineage>
</organism>
<proteinExistence type="predicted"/>
<protein>
    <recommendedName>
        <fullName evidence="2">histidine kinase</fullName>
        <ecNumber evidence="2">2.7.13.3</ecNumber>
    </recommendedName>
</protein>
<dbReference type="SUPFAM" id="SSF52172">
    <property type="entry name" value="CheY-like"/>
    <property type="match status" value="1"/>
</dbReference>
<dbReference type="EC" id="2.7.13.3" evidence="2"/>
<evidence type="ECO:0000313" key="8">
    <source>
        <dbReference type="Proteomes" id="UP000325161"/>
    </source>
</evidence>
<dbReference type="InterPro" id="IPR003661">
    <property type="entry name" value="HisK_dim/P_dom"/>
</dbReference>
<evidence type="ECO:0000259" key="6">
    <source>
        <dbReference type="PROSITE" id="PS50110"/>
    </source>
</evidence>